<dbReference type="RefSeq" id="WP_101395664.1">
    <property type="nucleotide sequence ID" value="NZ_PJNE01000001.1"/>
</dbReference>
<comment type="caution">
    <text evidence="7">The sequence shown here is derived from an EMBL/GenBank/DDBJ whole genome shotgun (WGS) entry which is preliminary data.</text>
</comment>
<accession>A0A2N3YK32</accession>
<evidence type="ECO:0000256" key="5">
    <source>
        <dbReference type="ARBA" id="ARBA00023136"/>
    </source>
</evidence>
<keyword evidence="5 6" id="KW-0472">Membrane</keyword>
<evidence type="ECO:0000256" key="3">
    <source>
        <dbReference type="ARBA" id="ARBA00022692"/>
    </source>
</evidence>
<feature type="transmembrane region" description="Helical" evidence="6">
    <location>
        <begin position="42"/>
        <end position="63"/>
    </location>
</feature>
<dbReference type="GO" id="GO:0005886">
    <property type="term" value="C:plasma membrane"/>
    <property type="evidence" value="ECO:0007669"/>
    <property type="project" value="UniProtKB-SubCell"/>
</dbReference>
<feature type="transmembrane region" description="Helical" evidence="6">
    <location>
        <begin position="151"/>
        <end position="175"/>
    </location>
</feature>
<proteinExistence type="predicted"/>
<keyword evidence="2" id="KW-1003">Cell membrane</keyword>
<organism evidence="7 8">
    <name type="scientific">Phycicoccus duodecadis</name>
    <dbReference type="NCBI Taxonomy" id="173053"/>
    <lineage>
        <taxon>Bacteria</taxon>
        <taxon>Bacillati</taxon>
        <taxon>Actinomycetota</taxon>
        <taxon>Actinomycetes</taxon>
        <taxon>Micrococcales</taxon>
        <taxon>Intrasporangiaceae</taxon>
        <taxon>Phycicoccus</taxon>
    </lineage>
</organism>
<feature type="transmembrane region" description="Helical" evidence="6">
    <location>
        <begin position="117"/>
        <end position="139"/>
    </location>
</feature>
<evidence type="ECO:0000313" key="8">
    <source>
        <dbReference type="Proteomes" id="UP000233781"/>
    </source>
</evidence>
<sequence>MTRSRVVNLVRLGLLVVILGAVAWALARNWSEVSGELGRLAWPALLLAFVLTVGAPLLTLLGWRVLLAELGSPVPLPAAASIFFVGQLGKYVPGSVWTVLAQAEMGTRLRIPRRRMAVAGLLSIGLAVLCGSLLGAVALPRLLARGSSSATAWVVVAAVVIGAVMLWPRILNAVVALGLRMLRREPLEHELHGRAVLVTCAWFTAAWVSTGLGVAVLVRALQPGAGVADLAIAAVCGFALASAAGQFSIIVPAGVGVRDGVLGLLLVTFMPLSAATAVVVVARFLAVVADLLVAGGGWAWGRRHHLLGSEA</sequence>
<feature type="transmembrane region" description="Helical" evidence="6">
    <location>
        <begin position="230"/>
        <end position="251"/>
    </location>
</feature>
<comment type="subcellular location">
    <subcellularLocation>
        <location evidence="1">Cell membrane</location>
        <topology evidence="1">Multi-pass membrane protein</topology>
    </subcellularLocation>
</comment>
<keyword evidence="3 6" id="KW-0812">Transmembrane</keyword>
<feature type="transmembrane region" description="Helical" evidence="6">
    <location>
        <begin position="195"/>
        <end position="218"/>
    </location>
</feature>
<dbReference type="OrthoDB" id="6057470at2"/>
<feature type="transmembrane region" description="Helical" evidence="6">
    <location>
        <begin position="263"/>
        <end position="286"/>
    </location>
</feature>
<protein>
    <recommendedName>
        <fullName evidence="9">Lysylphosphatidylglycerol synthase-like protein</fullName>
    </recommendedName>
</protein>
<reference evidence="7 8" key="1">
    <citation type="submission" date="2017-12" db="EMBL/GenBank/DDBJ databases">
        <title>Sequencing the genomes of 1000 Actinobacteria strains.</title>
        <authorList>
            <person name="Klenk H.-P."/>
        </authorList>
    </citation>
    <scope>NUCLEOTIDE SEQUENCE [LARGE SCALE GENOMIC DNA]</scope>
    <source>
        <strain evidence="7 8">DSM 12806</strain>
    </source>
</reference>
<dbReference type="EMBL" id="PJNE01000001">
    <property type="protein sequence ID" value="PKW27206.1"/>
    <property type="molecule type" value="Genomic_DNA"/>
</dbReference>
<evidence type="ECO:0000256" key="4">
    <source>
        <dbReference type="ARBA" id="ARBA00022989"/>
    </source>
</evidence>
<evidence type="ECO:0008006" key="9">
    <source>
        <dbReference type="Google" id="ProtNLM"/>
    </source>
</evidence>
<feature type="transmembrane region" description="Helical" evidence="6">
    <location>
        <begin position="12"/>
        <end position="30"/>
    </location>
</feature>
<dbReference type="AlphaFoldDB" id="A0A2N3YK32"/>
<gene>
    <name evidence="7" type="ORF">ATL31_2044</name>
</gene>
<evidence type="ECO:0000256" key="1">
    <source>
        <dbReference type="ARBA" id="ARBA00004651"/>
    </source>
</evidence>
<evidence type="ECO:0000256" key="2">
    <source>
        <dbReference type="ARBA" id="ARBA00022475"/>
    </source>
</evidence>
<dbReference type="Proteomes" id="UP000233781">
    <property type="component" value="Unassembled WGS sequence"/>
</dbReference>
<keyword evidence="8" id="KW-1185">Reference proteome</keyword>
<dbReference type="InterPro" id="IPR022791">
    <property type="entry name" value="L-PG_synthase/AglD"/>
</dbReference>
<evidence type="ECO:0000256" key="6">
    <source>
        <dbReference type="SAM" id="Phobius"/>
    </source>
</evidence>
<keyword evidence="4 6" id="KW-1133">Transmembrane helix</keyword>
<evidence type="ECO:0000313" key="7">
    <source>
        <dbReference type="EMBL" id="PKW27206.1"/>
    </source>
</evidence>
<dbReference type="Pfam" id="PF03706">
    <property type="entry name" value="LPG_synthase_TM"/>
    <property type="match status" value="1"/>
</dbReference>
<name>A0A2N3YK32_9MICO</name>